<organism evidence="2 3">
    <name type="scientific">Candidatus Gemmiger avicola</name>
    <dbReference type="NCBI Taxonomy" id="2838605"/>
    <lineage>
        <taxon>Bacteria</taxon>
        <taxon>Bacillati</taxon>
        <taxon>Bacillota</taxon>
        <taxon>Clostridia</taxon>
        <taxon>Eubacteriales</taxon>
        <taxon>Gemmiger</taxon>
    </lineage>
</organism>
<evidence type="ECO:0000313" key="2">
    <source>
        <dbReference type="EMBL" id="HJB41331.1"/>
    </source>
</evidence>
<accession>A0A9D2S2Y0</accession>
<evidence type="ECO:0000256" key="1">
    <source>
        <dbReference type="SAM" id="Phobius"/>
    </source>
</evidence>
<evidence type="ECO:0000313" key="3">
    <source>
        <dbReference type="Proteomes" id="UP000886803"/>
    </source>
</evidence>
<reference evidence="2" key="2">
    <citation type="submission" date="2021-04" db="EMBL/GenBank/DDBJ databases">
        <authorList>
            <person name="Gilroy R."/>
        </authorList>
    </citation>
    <scope>NUCLEOTIDE SEQUENCE</scope>
    <source>
        <strain evidence="2">ChiBcec8-13705</strain>
    </source>
</reference>
<keyword evidence="1" id="KW-1133">Transmembrane helix</keyword>
<dbReference type="Proteomes" id="UP000886803">
    <property type="component" value="Unassembled WGS sequence"/>
</dbReference>
<dbReference type="EMBL" id="DWYG01000026">
    <property type="protein sequence ID" value="HJB41331.1"/>
    <property type="molecule type" value="Genomic_DNA"/>
</dbReference>
<keyword evidence="1" id="KW-0812">Transmembrane</keyword>
<dbReference type="AlphaFoldDB" id="A0A9D2S2Y0"/>
<comment type="caution">
    <text evidence="2">The sequence shown here is derived from an EMBL/GenBank/DDBJ whole genome shotgun (WGS) entry which is preliminary data.</text>
</comment>
<feature type="transmembrane region" description="Helical" evidence="1">
    <location>
        <begin position="38"/>
        <end position="62"/>
    </location>
</feature>
<name>A0A9D2S2Y0_9FIRM</name>
<reference evidence="2" key="1">
    <citation type="journal article" date="2021" name="PeerJ">
        <title>Extensive microbial diversity within the chicken gut microbiome revealed by metagenomics and culture.</title>
        <authorList>
            <person name="Gilroy R."/>
            <person name="Ravi A."/>
            <person name="Getino M."/>
            <person name="Pursley I."/>
            <person name="Horton D.L."/>
            <person name="Alikhan N.F."/>
            <person name="Baker D."/>
            <person name="Gharbi K."/>
            <person name="Hall N."/>
            <person name="Watson M."/>
            <person name="Adriaenssens E.M."/>
            <person name="Foster-Nyarko E."/>
            <person name="Jarju S."/>
            <person name="Secka A."/>
            <person name="Antonio M."/>
            <person name="Oren A."/>
            <person name="Chaudhuri R.R."/>
            <person name="La Ragione R."/>
            <person name="Hildebrand F."/>
            <person name="Pallen M.J."/>
        </authorList>
    </citation>
    <scope>NUCLEOTIDE SEQUENCE</scope>
    <source>
        <strain evidence="2">ChiBcec8-13705</strain>
    </source>
</reference>
<proteinExistence type="predicted"/>
<keyword evidence="1" id="KW-0472">Membrane</keyword>
<gene>
    <name evidence="2" type="ORF">H9945_02415</name>
</gene>
<protein>
    <submittedName>
        <fullName evidence="2">Uncharacterized protein</fullName>
    </submittedName>
</protein>
<sequence length="147" mass="15415">MQAIRHLALGVCVLCALAGVVRIFWPENSYKPVINTVLLLYIVSSVLSVGSTADWAGFAAGLRSFSLQQAQAEDFTAYRESLARQASAEALGVLLAEQGIEATVSLQGEQCTVTLVQEADLPAAQRLLDANCGSLACTLAVEGGEDG</sequence>